<evidence type="ECO:0000259" key="7">
    <source>
        <dbReference type="PROSITE" id="PS51918"/>
    </source>
</evidence>
<dbReference type="Pfam" id="PF04055">
    <property type="entry name" value="Radical_SAM"/>
    <property type="match status" value="1"/>
</dbReference>
<dbReference type="Proteomes" id="UP000665020">
    <property type="component" value="Chromosome"/>
</dbReference>
<evidence type="ECO:0000256" key="3">
    <source>
        <dbReference type="ARBA" id="ARBA00022691"/>
    </source>
</evidence>
<evidence type="ECO:0000313" key="9">
    <source>
        <dbReference type="Proteomes" id="UP000665020"/>
    </source>
</evidence>
<keyword evidence="4" id="KW-0479">Metal-binding</keyword>
<name>A0A8A7K949_9FIRM</name>
<evidence type="ECO:0000256" key="1">
    <source>
        <dbReference type="ARBA" id="ARBA00001966"/>
    </source>
</evidence>
<accession>A0A8A7K949</accession>
<keyword evidence="3" id="KW-0949">S-adenosyl-L-methionine</keyword>
<keyword evidence="6" id="KW-0411">Iron-sulfur</keyword>
<feature type="domain" description="Radical SAM core" evidence="7">
    <location>
        <begin position="13"/>
        <end position="232"/>
    </location>
</feature>
<protein>
    <submittedName>
        <fullName evidence="8">Anaerobic ribonucleoside-triphosphate reductase activating protein</fullName>
    </submittedName>
</protein>
<dbReference type="KEGG" id="ifn:GM661_09930"/>
<evidence type="ECO:0000256" key="5">
    <source>
        <dbReference type="ARBA" id="ARBA00023004"/>
    </source>
</evidence>
<proteinExistence type="predicted"/>
<dbReference type="NCBIfam" id="TIGR02495">
    <property type="entry name" value="NrdG2"/>
    <property type="match status" value="1"/>
</dbReference>
<dbReference type="PROSITE" id="PS51918">
    <property type="entry name" value="RADICAL_SAM"/>
    <property type="match status" value="1"/>
</dbReference>
<gene>
    <name evidence="8" type="ORF">GM661_09930</name>
</gene>
<dbReference type="InterPro" id="IPR034457">
    <property type="entry name" value="Organic_radical-activating"/>
</dbReference>
<dbReference type="GO" id="GO:0003824">
    <property type="term" value="F:catalytic activity"/>
    <property type="evidence" value="ECO:0007669"/>
    <property type="project" value="InterPro"/>
</dbReference>
<dbReference type="SUPFAM" id="SSF102114">
    <property type="entry name" value="Radical SAM enzymes"/>
    <property type="match status" value="1"/>
</dbReference>
<dbReference type="Gene3D" id="3.20.20.70">
    <property type="entry name" value="Aldolase class I"/>
    <property type="match status" value="1"/>
</dbReference>
<dbReference type="SFLD" id="SFLDS00029">
    <property type="entry name" value="Radical_SAM"/>
    <property type="match status" value="1"/>
</dbReference>
<dbReference type="GO" id="GO:0051539">
    <property type="term" value="F:4 iron, 4 sulfur cluster binding"/>
    <property type="evidence" value="ECO:0007669"/>
    <property type="project" value="UniProtKB-KW"/>
</dbReference>
<dbReference type="GO" id="GO:0046872">
    <property type="term" value="F:metal ion binding"/>
    <property type="evidence" value="ECO:0007669"/>
    <property type="project" value="UniProtKB-KW"/>
</dbReference>
<organism evidence="8 9">
    <name type="scientific">Iocasia fonsfrigidae</name>
    <dbReference type="NCBI Taxonomy" id="2682810"/>
    <lineage>
        <taxon>Bacteria</taxon>
        <taxon>Bacillati</taxon>
        <taxon>Bacillota</taxon>
        <taxon>Clostridia</taxon>
        <taxon>Halanaerobiales</taxon>
        <taxon>Halanaerobiaceae</taxon>
        <taxon>Iocasia</taxon>
    </lineage>
</organism>
<reference evidence="8" key="1">
    <citation type="submission" date="2019-12" db="EMBL/GenBank/DDBJ databases">
        <authorList>
            <person name="zhang j."/>
            <person name="sun C.M."/>
        </authorList>
    </citation>
    <scope>NUCLEOTIDE SEQUENCE</scope>
    <source>
        <strain evidence="8">NS-1</strain>
    </source>
</reference>
<dbReference type="PROSITE" id="PS51257">
    <property type="entry name" value="PROKAR_LIPOPROTEIN"/>
    <property type="match status" value="1"/>
</dbReference>
<dbReference type="PANTHER" id="PTHR30352:SF13">
    <property type="entry name" value="GLYCYL-RADICAL ENZYME ACTIVATING ENZYME YJJW-RELATED"/>
    <property type="match status" value="1"/>
</dbReference>
<dbReference type="PANTHER" id="PTHR30352">
    <property type="entry name" value="PYRUVATE FORMATE-LYASE-ACTIVATING ENZYME"/>
    <property type="match status" value="1"/>
</dbReference>
<dbReference type="InterPro" id="IPR007197">
    <property type="entry name" value="rSAM"/>
</dbReference>
<evidence type="ECO:0000256" key="6">
    <source>
        <dbReference type="ARBA" id="ARBA00023014"/>
    </source>
</evidence>
<dbReference type="CDD" id="cd01335">
    <property type="entry name" value="Radical_SAM"/>
    <property type="match status" value="1"/>
</dbReference>
<dbReference type="InterPro" id="IPR013785">
    <property type="entry name" value="Aldolase_TIM"/>
</dbReference>
<keyword evidence="2" id="KW-0004">4Fe-4S</keyword>
<evidence type="ECO:0000256" key="2">
    <source>
        <dbReference type="ARBA" id="ARBA00022485"/>
    </source>
</evidence>
<dbReference type="SFLD" id="SFLDG01094">
    <property type="entry name" value="Uncharacterised_Radical_SAM_Su"/>
    <property type="match status" value="1"/>
</dbReference>
<keyword evidence="5" id="KW-0408">Iron</keyword>
<dbReference type="SFLD" id="SFLDG01067">
    <property type="entry name" value="SPASM/twitch_domain_containing"/>
    <property type="match status" value="1"/>
</dbReference>
<dbReference type="EMBL" id="CP046640">
    <property type="protein sequence ID" value="QTL98276.1"/>
    <property type="molecule type" value="Genomic_DNA"/>
</dbReference>
<dbReference type="InterPro" id="IPR012840">
    <property type="entry name" value="NrdG2"/>
</dbReference>
<evidence type="ECO:0000256" key="4">
    <source>
        <dbReference type="ARBA" id="ARBA00022723"/>
    </source>
</evidence>
<dbReference type="InterPro" id="IPR058240">
    <property type="entry name" value="rSAM_sf"/>
</dbReference>
<dbReference type="RefSeq" id="WP_230866723.1">
    <property type="nucleotide sequence ID" value="NZ_CP046640.1"/>
</dbReference>
<keyword evidence="9" id="KW-1185">Reference proteome</keyword>
<sequence>MKISGIQKTSLIDYPGYISTIIFTQGCNYRCPYCHNPSLIAADSNEESYLSVNKVMSFLKKRKGLIDALSITGGEPTIQADLKEFITEIRTLGLKIKLDTNGSKPEILETLIQAGILDYIAMDIKSSLDKYPKTTGSKFDFLSSIRKSINIIQKSGLDYEFRTTVVPGFHENEDFKDIGLLIEGAEKYYIQNFKADICYNSKLMGITSFPLYKLEDFQKTIAPYVQKVYIRE</sequence>
<comment type="cofactor">
    <cofactor evidence="1">
        <name>[4Fe-4S] cluster</name>
        <dbReference type="ChEBI" id="CHEBI:49883"/>
    </cofactor>
</comment>
<evidence type="ECO:0000313" key="8">
    <source>
        <dbReference type="EMBL" id="QTL98276.1"/>
    </source>
</evidence>
<dbReference type="AlphaFoldDB" id="A0A8A7K949"/>